<dbReference type="EMBL" id="PJNE01000001">
    <property type="protein sequence ID" value="PKW25820.1"/>
    <property type="molecule type" value="Genomic_DNA"/>
</dbReference>
<dbReference type="Proteomes" id="UP000233781">
    <property type="component" value="Unassembled WGS sequence"/>
</dbReference>
<name>A0A2N3YG79_9MICO</name>
<proteinExistence type="predicted"/>
<keyword evidence="2" id="KW-1185">Reference proteome</keyword>
<sequence>MQVNTDRLTSRRTLTTVAAWAVPVIAVGVAAPMAAASSGVVFTFDGEGCKYPGQSVAGKEFGYKLEFQVTSSVATTVTFLSVSAPNYPDAQVIEAGPNGGGSTTISIPAGTSTVYVIFAADLQVSKGNSANGTATFSYSTGTGGTGTITGDVTGFNPCK</sequence>
<organism evidence="1 2">
    <name type="scientific">Phycicoccus duodecadis</name>
    <dbReference type="NCBI Taxonomy" id="173053"/>
    <lineage>
        <taxon>Bacteria</taxon>
        <taxon>Bacillati</taxon>
        <taxon>Actinomycetota</taxon>
        <taxon>Actinomycetes</taxon>
        <taxon>Micrococcales</taxon>
        <taxon>Intrasporangiaceae</taxon>
        <taxon>Phycicoccus</taxon>
    </lineage>
</organism>
<comment type="caution">
    <text evidence="1">The sequence shown here is derived from an EMBL/GenBank/DDBJ whole genome shotgun (WGS) entry which is preliminary data.</text>
</comment>
<evidence type="ECO:0000313" key="1">
    <source>
        <dbReference type="EMBL" id="PKW25820.1"/>
    </source>
</evidence>
<protein>
    <submittedName>
        <fullName evidence="1">Uncharacterized protein</fullName>
    </submittedName>
</protein>
<accession>A0A2N3YG79</accession>
<gene>
    <name evidence="1" type="ORF">ATL31_0622</name>
</gene>
<evidence type="ECO:0000313" key="2">
    <source>
        <dbReference type="Proteomes" id="UP000233781"/>
    </source>
</evidence>
<dbReference type="AlphaFoldDB" id="A0A2N3YG79"/>
<reference evidence="1 2" key="1">
    <citation type="submission" date="2017-12" db="EMBL/GenBank/DDBJ databases">
        <title>Sequencing the genomes of 1000 Actinobacteria strains.</title>
        <authorList>
            <person name="Klenk H.-P."/>
        </authorList>
    </citation>
    <scope>NUCLEOTIDE SEQUENCE [LARGE SCALE GENOMIC DNA]</scope>
    <source>
        <strain evidence="1 2">DSM 12806</strain>
    </source>
</reference>
<dbReference type="OrthoDB" id="9867846at2"/>
<dbReference type="RefSeq" id="WP_101394483.1">
    <property type="nucleotide sequence ID" value="NZ_PJNE01000001.1"/>
</dbReference>